<evidence type="ECO:0000256" key="3">
    <source>
        <dbReference type="ARBA" id="ARBA00022729"/>
    </source>
</evidence>
<dbReference type="InterPro" id="IPR029058">
    <property type="entry name" value="AB_hydrolase_fold"/>
</dbReference>
<keyword evidence="4" id="KW-0378">Hydrolase</keyword>
<comment type="caution">
    <text evidence="7">The sequence shown here is derived from an EMBL/GenBank/DDBJ whole genome shotgun (WGS) entry which is preliminary data.</text>
</comment>
<feature type="chain" id="PRO_5040779489" description="RING-type domain-containing protein" evidence="6">
    <location>
        <begin position="24"/>
        <end position="731"/>
    </location>
</feature>
<dbReference type="Proteomes" id="UP001140513">
    <property type="component" value="Unassembled WGS sequence"/>
</dbReference>
<evidence type="ECO:0000313" key="8">
    <source>
        <dbReference type="Proteomes" id="UP001140513"/>
    </source>
</evidence>
<evidence type="ECO:0008006" key="9">
    <source>
        <dbReference type="Google" id="ProtNLM"/>
    </source>
</evidence>
<dbReference type="Gene3D" id="3.40.50.1820">
    <property type="entry name" value="alpha/beta hydrolase"/>
    <property type="match status" value="2"/>
</dbReference>
<keyword evidence="3 6" id="KW-0732">Signal</keyword>
<evidence type="ECO:0000256" key="4">
    <source>
        <dbReference type="ARBA" id="ARBA00022801"/>
    </source>
</evidence>
<gene>
    <name evidence="7" type="ORF">N0V89_007599</name>
</gene>
<dbReference type="AlphaFoldDB" id="A0A9W8XJT9"/>
<feature type="signal peptide" evidence="6">
    <location>
        <begin position="1"/>
        <end position="23"/>
    </location>
</feature>
<dbReference type="RefSeq" id="XP_056070608.1">
    <property type="nucleotide sequence ID" value="XM_056216361.1"/>
</dbReference>
<name>A0A9W8XJT9_9PLEO</name>
<keyword evidence="8" id="KW-1185">Reference proteome</keyword>
<organism evidence="7 8">
    <name type="scientific">Didymosphaeria variabile</name>
    <dbReference type="NCBI Taxonomy" id="1932322"/>
    <lineage>
        <taxon>Eukaryota</taxon>
        <taxon>Fungi</taxon>
        <taxon>Dikarya</taxon>
        <taxon>Ascomycota</taxon>
        <taxon>Pezizomycotina</taxon>
        <taxon>Dothideomycetes</taxon>
        <taxon>Pleosporomycetidae</taxon>
        <taxon>Pleosporales</taxon>
        <taxon>Massarineae</taxon>
        <taxon>Didymosphaeriaceae</taxon>
        <taxon>Didymosphaeria</taxon>
    </lineage>
</organism>
<accession>A0A9W8XJT9</accession>
<dbReference type="GeneID" id="80911129"/>
<evidence type="ECO:0000256" key="5">
    <source>
        <dbReference type="ARBA" id="ARBA00023180"/>
    </source>
</evidence>
<evidence type="ECO:0000256" key="2">
    <source>
        <dbReference type="ARBA" id="ARBA00022670"/>
    </source>
</evidence>
<dbReference type="GO" id="GO:0008239">
    <property type="term" value="F:dipeptidyl-peptidase activity"/>
    <property type="evidence" value="ECO:0007669"/>
    <property type="project" value="TreeGrafter"/>
</dbReference>
<evidence type="ECO:0000256" key="1">
    <source>
        <dbReference type="ARBA" id="ARBA00011079"/>
    </source>
</evidence>
<dbReference type="Pfam" id="PF05577">
    <property type="entry name" value="Peptidase_S28"/>
    <property type="match status" value="1"/>
</dbReference>
<comment type="similarity">
    <text evidence="1">Belongs to the peptidase S28 family.</text>
</comment>
<dbReference type="OrthoDB" id="1735038at2759"/>
<protein>
    <recommendedName>
        <fullName evidence="9">RING-type domain-containing protein</fullName>
    </recommendedName>
</protein>
<evidence type="ECO:0000313" key="7">
    <source>
        <dbReference type="EMBL" id="KAJ4352252.1"/>
    </source>
</evidence>
<dbReference type="GO" id="GO:0006508">
    <property type="term" value="P:proteolysis"/>
    <property type="evidence" value="ECO:0007669"/>
    <property type="project" value="UniProtKB-KW"/>
</dbReference>
<dbReference type="InterPro" id="IPR008758">
    <property type="entry name" value="Peptidase_S28"/>
</dbReference>
<proteinExistence type="inferred from homology"/>
<dbReference type="FunFam" id="3.40.50.1820:FF:000636">
    <property type="entry name" value="Serine peptidase, family S28, putative"/>
    <property type="match status" value="1"/>
</dbReference>
<keyword evidence="5" id="KW-0325">Glycoprotein</keyword>
<dbReference type="PANTHER" id="PTHR11010">
    <property type="entry name" value="PROTEASE S28 PRO-X CARBOXYPEPTIDASE-RELATED"/>
    <property type="match status" value="1"/>
</dbReference>
<dbReference type="EMBL" id="JAPEUX010000005">
    <property type="protein sequence ID" value="KAJ4352252.1"/>
    <property type="molecule type" value="Genomic_DNA"/>
</dbReference>
<evidence type="ECO:0000256" key="6">
    <source>
        <dbReference type="SAM" id="SignalP"/>
    </source>
</evidence>
<dbReference type="GO" id="GO:0070008">
    <property type="term" value="F:serine-type exopeptidase activity"/>
    <property type="evidence" value="ECO:0007669"/>
    <property type="project" value="InterPro"/>
</dbReference>
<dbReference type="PANTHER" id="PTHR11010:SF109">
    <property type="entry name" value="PEPTIDASE, FAMILY S28, PUTATIVE (AFU_ORTHOLOGUE AFUA_4G03790)-RELATED"/>
    <property type="match status" value="1"/>
</dbReference>
<keyword evidence="2" id="KW-0645">Protease</keyword>
<sequence>MRCCSLSIKVLAFATAALNGACAMDLAKLRQYSEMAESGLYPDGTPMHSEEVMASLFSAPSTSAEPENVVAEYVELPLNHFGKKGSSDGTFYNRFWVSTDAYKPGAPVFLYDVGEADGEAYVDSRLRRNVTTTNMFRGLVDKYQGIGIVWEHRYYGNSTPGNIPISVDTKPEVFKWLNTEQSLKDVVVFAEKFSRPNINYTLTPAKTPWVMIGGSYPAMRTAFMRDQYPETIFAGFASSAPTEAKVDMSVYFEPVARGMERYGAGNCSKDVHAAIGYIDKELGKGGKTAAALKQQFLGAGAEKNSHATFADALSTIFWYWQSYGMDGSPWSLGEFCNYLETDPVTTKAAGKDGWAKTKGAKFVVDRWASWPKFAGVVSDSLSTTCSGNKNVTADCNLNLPFLDPSSVSWTWQYCTQWGYFQSANLGPNQLVSKYNSLQHQHDICHRQFPTAKAPLFPEWPQTDRTNAIFGGWDIRPSQLYWSGGEFDPWRTLSPLSAEPWAPHPRAFTNPPQCGAEQDEDEIFGFVLANAQHCYDFRTTVPLGETSRNYFYTALDKWLKCFKPKKGGATDLRNIIPLLAKPYLTKVKAVPLGERCYVCLHDFGTHDDPDDDEPPCEPIQLHPCGHLIGDKCYEKLPTYHRDKCQLCTRPITYTTPVPRILSFLCKMDNFGLFPAGFIPVADRFLLLFFRSISVVDHPATLAEVQAVLFSSSPFTKLHAVYLWITHLTAVLF</sequence>
<reference evidence="7" key="1">
    <citation type="submission" date="2022-10" db="EMBL/GenBank/DDBJ databases">
        <title>Tapping the CABI collections for fungal endophytes: first genome assemblies for Collariella, Neodidymelliopsis, Ascochyta clinopodiicola, Didymella pomorum, Didymosphaeria variabile, Neocosmospora piperis and Neocucurbitaria cava.</title>
        <authorList>
            <person name="Hill R."/>
        </authorList>
    </citation>
    <scope>NUCLEOTIDE SEQUENCE</scope>
    <source>
        <strain evidence="7">IMI 356815</strain>
    </source>
</reference>